<dbReference type="Proteomes" id="UP000199598">
    <property type="component" value="Unassembled WGS sequence"/>
</dbReference>
<evidence type="ECO:0000256" key="1">
    <source>
        <dbReference type="SAM" id="Phobius"/>
    </source>
</evidence>
<keyword evidence="1" id="KW-0472">Membrane</keyword>
<sequence>MLLSLWCCGTAGIVYLGNDQMAARIVLFFALVSGLVGVTAAVGAMLPEASSSCTHYQTC</sequence>
<evidence type="ECO:0000313" key="3">
    <source>
        <dbReference type="Proteomes" id="UP000199598"/>
    </source>
</evidence>
<evidence type="ECO:0000313" key="2">
    <source>
        <dbReference type="EMBL" id="SFK63647.1"/>
    </source>
</evidence>
<proteinExistence type="predicted"/>
<name>A0A1I4B672_9HYPH</name>
<gene>
    <name evidence="2" type="ORF">SAMN04488518_107130</name>
</gene>
<keyword evidence="3" id="KW-1185">Reference proteome</keyword>
<dbReference type="EMBL" id="FOSK01000007">
    <property type="protein sequence ID" value="SFK63647.1"/>
    <property type="molecule type" value="Genomic_DNA"/>
</dbReference>
<keyword evidence="1" id="KW-0812">Transmembrane</keyword>
<reference evidence="2 3" key="1">
    <citation type="submission" date="2016-10" db="EMBL/GenBank/DDBJ databases">
        <authorList>
            <person name="Varghese N."/>
            <person name="Submissions S."/>
        </authorList>
    </citation>
    <scope>NUCLEOTIDE SEQUENCE [LARGE SCALE GENOMIC DNA]</scope>
    <source>
        <strain evidence="2 3">DSM 16392</strain>
    </source>
</reference>
<keyword evidence="1" id="KW-1133">Transmembrane helix</keyword>
<feature type="transmembrane region" description="Helical" evidence="1">
    <location>
        <begin position="26"/>
        <end position="46"/>
    </location>
</feature>
<protein>
    <submittedName>
        <fullName evidence="2">Uncharacterized protein</fullName>
    </submittedName>
</protein>
<accession>A0A1I4B672</accession>
<organism evidence="2 3">
    <name type="scientific">Pseudovibrio ascidiaceicola</name>
    <dbReference type="NCBI Taxonomy" id="285279"/>
    <lineage>
        <taxon>Bacteria</taxon>
        <taxon>Pseudomonadati</taxon>
        <taxon>Pseudomonadota</taxon>
        <taxon>Alphaproteobacteria</taxon>
        <taxon>Hyphomicrobiales</taxon>
        <taxon>Stappiaceae</taxon>
        <taxon>Pseudovibrio</taxon>
    </lineage>
</organism>
<comment type="caution">
    <text evidence="2">The sequence shown here is derived from an EMBL/GenBank/DDBJ whole genome shotgun (WGS) entry which is preliminary data.</text>
</comment>